<feature type="non-terminal residue" evidence="2">
    <location>
        <position position="117"/>
    </location>
</feature>
<dbReference type="EMBL" id="WJQU01000002">
    <property type="protein sequence ID" value="KAJ6643619.1"/>
    <property type="molecule type" value="Genomic_DNA"/>
</dbReference>
<feature type="non-terminal residue" evidence="2">
    <location>
        <position position="1"/>
    </location>
</feature>
<protein>
    <submittedName>
        <fullName evidence="2">Uncharacterized protein</fullName>
    </submittedName>
</protein>
<dbReference type="AlphaFoldDB" id="A0A9Q0S3Q6"/>
<dbReference type="Proteomes" id="UP001151699">
    <property type="component" value="Chromosome B"/>
</dbReference>
<keyword evidence="3" id="KW-1185">Reference proteome</keyword>
<evidence type="ECO:0000313" key="2">
    <source>
        <dbReference type="EMBL" id="KAJ6643619.1"/>
    </source>
</evidence>
<proteinExistence type="predicted"/>
<organism evidence="2 3">
    <name type="scientific">Pseudolycoriella hygida</name>
    <dbReference type="NCBI Taxonomy" id="35572"/>
    <lineage>
        <taxon>Eukaryota</taxon>
        <taxon>Metazoa</taxon>
        <taxon>Ecdysozoa</taxon>
        <taxon>Arthropoda</taxon>
        <taxon>Hexapoda</taxon>
        <taxon>Insecta</taxon>
        <taxon>Pterygota</taxon>
        <taxon>Neoptera</taxon>
        <taxon>Endopterygota</taxon>
        <taxon>Diptera</taxon>
        <taxon>Nematocera</taxon>
        <taxon>Sciaroidea</taxon>
        <taxon>Sciaridae</taxon>
        <taxon>Pseudolycoriella</taxon>
    </lineage>
</organism>
<gene>
    <name evidence="2" type="ORF">Bhyg_08582</name>
</gene>
<name>A0A9Q0S3Q6_9DIPT</name>
<feature type="compositionally biased region" description="Basic residues" evidence="1">
    <location>
        <begin position="1"/>
        <end position="22"/>
    </location>
</feature>
<comment type="caution">
    <text evidence="2">The sequence shown here is derived from an EMBL/GenBank/DDBJ whole genome shotgun (WGS) entry which is preliminary data.</text>
</comment>
<accession>A0A9Q0S3Q6</accession>
<evidence type="ECO:0000313" key="3">
    <source>
        <dbReference type="Proteomes" id="UP001151699"/>
    </source>
</evidence>
<feature type="region of interest" description="Disordered" evidence="1">
    <location>
        <begin position="1"/>
        <end position="35"/>
    </location>
</feature>
<reference evidence="2" key="1">
    <citation type="submission" date="2022-07" db="EMBL/GenBank/DDBJ databases">
        <authorList>
            <person name="Trinca V."/>
            <person name="Uliana J.V.C."/>
            <person name="Torres T.T."/>
            <person name="Ward R.J."/>
            <person name="Monesi N."/>
        </authorList>
    </citation>
    <scope>NUCLEOTIDE SEQUENCE</scope>
    <source>
        <strain evidence="2">HSMRA1968</strain>
        <tissue evidence="2">Whole embryos</tissue>
    </source>
</reference>
<evidence type="ECO:0000256" key="1">
    <source>
        <dbReference type="SAM" id="MobiDB-lite"/>
    </source>
</evidence>
<sequence length="117" mass="13733">NVRKRKIKRNAISKAAKPKKSRYSGQVNDDGKDYGENCQANDMQPHLFDAAKVRFLDKLKKDQEKRDFINRCTIGRHLNQTWCDMHKNLLTPWYCSRIVNARSPSSYTNIVDDIIYK</sequence>